<evidence type="ECO:0000313" key="2">
    <source>
        <dbReference type="Proteomes" id="UP000053766"/>
    </source>
</evidence>
<proteinExistence type="predicted"/>
<dbReference type="EMBL" id="KN716659">
    <property type="protein sequence ID" value="KJH42490.1"/>
    <property type="molecule type" value="Genomic_DNA"/>
</dbReference>
<reference evidence="1 2" key="1">
    <citation type="submission" date="2013-11" db="EMBL/GenBank/DDBJ databases">
        <title>Draft genome of the bovine lungworm Dictyocaulus viviparus.</title>
        <authorList>
            <person name="Mitreva M."/>
        </authorList>
    </citation>
    <scope>NUCLEOTIDE SEQUENCE [LARGE SCALE GENOMIC DNA]</scope>
    <source>
        <strain evidence="1 2">HannoverDv2000</strain>
    </source>
</reference>
<dbReference type="AlphaFoldDB" id="A0A0D8XCZ1"/>
<evidence type="ECO:0000313" key="1">
    <source>
        <dbReference type="EMBL" id="KJH42490.1"/>
    </source>
</evidence>
<name>A0A0D8XCZ1_DICVI</name>
<protein>
    <submittedName>
        <fullName evidence="1">Uncharacterized protein</fullName>
    </submittedName>
</protein>
<organism evidence="1 2">
    <name type="scientific">Dictyocaulus viviparus</name>
    <name type="common">Bovine lungworm</name>
    <dbReference type="NCBI Taxonomy" id="29172"/>
    <lineage>
        <taxon>Eukaryota</taxon>
        <taxon>Metazoa</taxon>
        <taxon>Ecdysozoa</taxon>
        <taxon>Nematoda</taxon>
        <taxon>Chromadorea</taxon>
        <taxon>Rhabditida</taxon>
        <taxon>Rhabditina</taxon>
        <taxon>Rhabditomorpha</taxon>
        <taxon>Strongyloidea</taxon>
        <taxon>Metastrongylidae</taxon>
        <taxon>Dictyocaulus</taxon>
    </lineage>
</organism>
<sequence>MTGSRSTQLVVNTVLAPYGSSAIAHINQVVAEMIAMLAALCGTQPISFGLVTYIDLKSACE</sequence>
<accession>A0A0D8XCZ1</accession>
<keyword evidence="2" id="KW-1185">Reference proteome</keyword>
<reference evidence="2" key="2">
    <citation type="journal article" date="2016" name="Sci. Rep.">
        <title>Dictyocaulus viviparus genome, variome and transcriptome elucidate lungworm biology and support future intervention.</title>
        <authorList>
            <person name="McNulty S.N."/>
            <person name="Strube C."/>
            <person name="Rosa B.A."/>
            <person name="Martin J.C."/>
            <person name="Tyagi R."/>
            <person name="Choi Y.J."/>
            <person name="Wang Q."/>
            <person name="Hallsworth Pepin K."/>
            <person name="Zhang X."/>
            <person name="Ozersky P."/>
            <person name="Wilson R.K."/>
            <person name="Sternberg P.W."/>
            <person name="Gasser R.B."/>
            <person name="Mitreva M."/>
        </authorList>
    </citation>
    <scope>NUCLEOTIDE SEQUENCE [LARGE SCALE GENOMIC DNA]</scope>
    <source>
        <strain evidence="2">HannoverDv2000</strain>
    </source>
</reference>
<dbReference type="Proteomes" id="UP000053766">
    <property type="component" value="Unassembled WGS sequence"/>
</dbReference>
<gene>
    <name evidence="1" type="ORF">DICVIV_11515</name>
</gene>